<evidence type="ECO:0000313" key="3">
    <source>
        <dbReference type="Proteomes" id="UP000198546"/>
    </source>
</evidence>
<accession>A0A1G6U3Y3</accession>
<keyword evidence="1" id="KW-0472">Membrane</keyword>
<sequence>MSAPHHAQDAHQLSWLLVRRPWPVLVVSLCLAVLLYAGWVLWVGLNTGVVTKVAPAGATVTVEGISYRLVELYATDRVADVDGGEGVQAPPGASFVVAHLEVDATRAEVVEGDTPFSTPGEVLRVTCQTELRGADGMTWSHEGPAVDRTYPSSCLDGGRLTLEQVYPVPTSQLDRIQGVVVGPQLGPGVDRVLRLP</sequence>
<dbReference type="EMBL" id="LT629688">
    <property type="protein sequence ID" value="SDD36048.1"/>
    <property type="molecule type" value="Genomic_DNA"/>
</dbReference>
<keyword evidence="1" id="KW-0812">Transmembrane</keyword>
<evidence type="ECO:0000256" key="1">
    <source>
        <dbReference type="SAM" id="Phobius"/>
    </source>
</evidence>
<keyword evidence="1" id="KW-1133">Transmembrane helix</keyword>
<dbReference type="Proteomes" id="UP000198546">
    <property type="component" value="Chromosome i"/>
</dbReference>
<dbReference type="STRING" id="675864.SAMN04489747_0788"/>
<dbReference type="RefSeq" id="WP_090590835.1">
    <property type="nucleotide sequence ID" value="NZ_LT629688.1"/>
</dbReference>
<name>A0A1G6U3Y3_9ACTN</name>
<reference evidence="2 3" key="1">
    <citation type="submission" date="2016-10" db="EMBL/GenBank/DDBJ databases">
        <authorList>
            <person name="de Groot N.N."/>
        </authorList>
    </citation>
    <scope>NUCLEOTIDE SEQUENCE [LARGE SCALE GENOMIC DNA]</scope>
    <source>
        <strain evidence="2 3">MON 2.2</strain>
    </source>
</reference>
<dbReference type="OrthoDB" id="10014759at2"/>
<feature type="transmembrane region" description="Helical" evidence="1">
    <location>
        <begin position="22"/>
        <end position="45"/>
    </location>
</feature>
<organism evidence="2 3">
    <name type="scientific">Auraticoccus monumenti</name>
    <dbReference type="NCBI Taxonomy" id="675864"/>
    <lineage>
        <taxon>Bacteria</taxon>
        <taxon>Bacillati</taxon>
        <taxon>Actinomycetota</taxon>
        <taxon>Actinomycetes</taxon>
        <taxon>Propionibacteriales</taxon>
        <taxon>Propionibacteriaceae</taxon>
        <taxon>Auraticoccus</taxon>
    </lineage>
</organism>
<gene>
    <name evidence="2" type="ORF">SAMN04489747_0788</name>
</gene>
<proteinExistence type="predicted"/>
<evidence type="ECO:0000313" key="2">
    <source>
        <dbReference type="EMBL" id="SDD36048.1"/>
    </source>
</evidence>
<protein>
    <submittedName>
        <fullName evidence="2">Uncharacterized protein</fullName>
    </submittedName>
</protein>
<keyword evidence="3" id="KW-1185">Reference proteome</keyword>
<dbReference type="AlphaFoldDB" id="A0A1G6U3Y3"/>